<evidence type="ECO:0000259" key="4">
    <source>
        <dbReference type="Pfam" id="PF03486"/>
    </source>
</evidence>
<dbReference type="Gene3D" id="2.40.30.10">
    <property type="entry name" value="Translation factors"/>
    <property type="match status" value="1"/>
</dbReference>
<dbReference type="PANTHER" id="PTHR42887">
    <property type="entry name" value="OS12G0638800 PROTEIN"/>
    <property type="match status" value="1"/>
</dbReference>
<evidence type="ECO:0000256" key="2">
    <source>
        <dbReference type="ARBA" id="ARBA00022630"/>
    </source>
</evidence>
<dbReference type="Proteomes" id="UP001298681">
    <property type="component" value="Unassembled WGS sequence"/>
</dbReference>
<reference evidence="6 7" key="1">
    <citation type="submission" date="2022-01" db="EMBL/GenBank/DDBJ databases">
        <title>Collection of gut derived symbiotic bacterial strains cultured from healthy donors.</title>
        <authorList>
            <person name="Lin H."/>
            <person name="Kohout C."/>
            <person name="Waligurski E."/>
            <person name="Pamer E.G."/>
        </authorList>
    </citation>
    <scope>NUCLEOTIDE SEQUENCE [LARGE SCALE GENOMIC DNA]</scope>
    <source>
        <strain evidence="6 7">DFI.7.58</strain>
    </source>
</reference>
<dbReference type="NCBIfam" id="TIGR00275">
    <property type="entry name" value="aminoacetone oxidase family FAD-binding enzyme"/>
    <property type="match status" value="1"/>
</dbReference>
<evidence type="ECO:0000256" key="1">
    <source>
        <dbReference type="ARBA" id="ARBA00001974"/>
    </source>
</evidence>
<protein>
    <submittedName>
        <fullName evidence="6">Aminoacetone oxidase family FAD-binding enzyme</fullName>
    </submittedName>
</protein>
<comment type="cofactor">
    <cofactor evidence="1">
        <name>FAD</name>
        <dbReference type="ChEBI" id="CHEBI:57692"/>
    </cofactor>
</comment>
<dbReference type="EMBL" id="JAKNHQ010000005">
    <property type="protein sequence ID" value="MCG4610286.1"/>
    <property type="molecule type" value="Genomic_DNA"/>
</dbReference>
<organism evidence="6 7">
    <name type="scientific">Anaeromassilibacillus senegalensis</name>
    <dbReference type="NCBI Taxonomy" id="1673717"/>
    <lineage>
        <taxon>Bacteria</taxon>
        <taxon>Bacillati</taxon>
        <taxon>Bacillota</taxon>
        <taxon>Clostridia</taxon>
        <taxon>Eubacteriales</taxon>
        <taxon>Acutalibacteraceae</taxon>
        <taxon>Anaeromassilibacillus</taxon>
    </lineage>
</organism>
<dbReference type="Gene3D" id="3.50.50.60">
    <property type="entry name" value="FAD/NAD(P)-binding domain"/>
    <property type="match status" value="1"/>
</dbReference>
<dbReference type="InterPro" id="IPR023166">
    <property type="entry name" value="BaiN-like_dom_sf"/>
</dbReference>
<keyword evidence="2" id="KW-0285">Flavoprotein</keyword>
<keyword evidence="7" id="KW-1185">Reference proteome</keyword>
<comment type="caution">
    <text evidence="6">The sequence shown here is derived from an EMBL/GenBank/DDBJ whole genome shotgun (WGS) entry which is preliminary data.</text>
</comment>
<proteinExistence type="predicted"/>
<dbReference type="SUPFAM" id="SSF51905">
    <property type="entry name" value="FAD/NAD(P)-binding domain"/>
    <property type="match status" value="1"/>
</dbReference>
<name>A0ABS9MHK2_9FIRM</name>
<dbReference type="Pfam" id="PF03486">
    <property type="entry name" value="HI0933_like"/>
    <property type="match status" value="1"/>
</dbReference>
<dbReference type="InterPro" id="IPR055178">
    <property type="entry name" value="RsdA/BaiN/AoA(So)-like_dom"/>
</dbReference>
<gene>
    <name evidence="6" type="ORF">L0P57_05005</name>
</gene>
<evidence type="ECO:0000259" key="5">
    <source>
        <dbReference type="Pfam" id="PF22780"/>
    </source>
</evidence>
<evidence type="ECO:0000256" key="3">
    <source>
        <dbReference type="ARBA" id="ARBA00022827"/>
    </source>
</evidence>
<dbReference type="InterPro" id="IPR004792">
    <property type="entry name" value="BaiN-like"/>
</dbReference>
<evidence type="ECO:0000313" key="7">
    <source>
        <dbReference type="Proteomes" id="UP001298681"/>
    </source>
</evidence>
<sequence>METYDIAVLGGGAAGLMAAVASTEAGHSGLRVLVLEGNARVGKKLLATGNGRCNLSNRHVAPAHYHGDTGRAAALLKRFPPEKVAGQFASMGLLCRELEEGRLYPYSLQASSVLEILRLHLERQRVKVKCESLVTGVHREKEGFLLQTGTGAYRARRVIFATGGLAYPQLGANASGYQLLEKLGHSIVPLRPALVQVRTEPKRAKPLKGMRSHAEATLLADGNPLQKARGEVQFTEHGLSGICIFELSRLAGQCLEQKNKKVEVALDLMPEYTESQIASLLHQTIERLPTLPGSDLLGGMLNRNVGRELLRVVLPQLPKTAAQFSKGQLGTVSRAVKNFRFPVVGLLSWDSAQVTAGGVPLSEVDCRTMESRKCRGVYLTGELLNVDGDCGGYNLHWAWSTGMAAGRACARSLLNGMPEE</sequence>
<dbReference type="RefSeq" id="WP_237966578.1">
    <property type="nucleotide sequence ID" value="NZ_JAKNHQ010000005.1"/>
</dbReference>
<keyword evidence="3" id="KW-0274">FAD</keyword>
<feature type="domain" description="RsdA/BaiN/AoA(So)-like Rossmann fold-like" evidence="4">
    <location>
        <begin position="5"/>
        <end position="407"/>
    </location>
</feature>
<feature type="domain" description="RsdA/BaiN/AoA(So)-like insert" evidence="5">
    <location>
        <begin position="191"/>
        <end position="354"/>
    </location>
</feature>
<accession>A0ABS9MHK2</accession>
<evidence type="ECO:0000313" key="6">
    <source>
        <dbReference type="EMBL" id="MCG4610286.1"/>
    </source>
</evidence>
<dbReference type="SUPFAM" id="SSF160996">
    <property type="entry name" value="HI0933 insert domain-like"/>
    <property type="match status" value="1"/>
</dbReference>
<dbReference type="Pfam" id="PF22780">
    <property type="entry name" value="HI0933_like_1st"/>
    <property type="match status" value="1"/>
</dbReference>
<dbReference type="Gene3D" id="1.10.8.260">
    <property type="entry name" value="HI0933 insert domain-like"/>
    <property type="match status" value="1"/>
</dbReference>
<dbReference type="InterPro" id="IPR036188">
    <property type="entry name" value="FAD/NAD-bd_sf"/>
</dbReference>
<dbReference type="PRINTS" id="PR00411">
    <property type="entry name" value="PNDRDTASEI"/>
</dbReference>
<dbReference type="InterPro" id="IPR057661">
    <property type="entry name" value="RsdA/BaiN/AoA(So)_Rossmann"/>
</dbReference>
<dbReference type="PANTHER" id="PTHR42887:SF2">
    <property type="entry name" value="OS12G0638800 PROTEIN"/>
    <property type="match status" value="1"/>
</dbReference>